<dbReference type="InterPro" id="IPR006026">
    <property type="entry name" value="Peptidase_Metallo"/>
</dbReference>
<dbReference type="Gene3D" id="1.10.10.1870">
    <property type="entry name" value="ShTK domain-like"/>
    <property type="match status" value="1"/>
</dbReference>
<dbReference type="Pfam" id="PF01549">
    <property type="entry name" value="ShK"/>
    <property type="match status" value="1"/>
</dbReference>
<evidence type="ECO:0000259" key="12">
    <source>
        <dbReference type="PROSITE" id="PS51670"/>
    </source>
</evidence>
<dbReference type="GO" id="GO:0008270">
    <property type="term" value="F:zinc ion binding"/>
    <property type="evidence" value="ECO:0007669"/>
    <property type="project" value="InterPro"/>
</dbReference>
<keyword evidence="7" id="KW-0865">Zymogen</keyword>
<dbReference type="PANTHER" id="PTHR10127:SF883">
    <property type="entry name" value="ZINC METALLOPROTEINASE NAS-8"/>
    <property type="match status" value="1"/>
</dbReference>
<evidence type="ECO:0000259" key="13">
    <source>
        <dbReference type="PROSITE" id="PS51864"/>
    </source>
</evidence>
<dbReference type="AlphaFoldDB" id="A0A914HU06"/>
<evidence type="ECO:0000256" key="8">
    <source>
        <dbReference type="ARBA" id="ARBA00023157"/>
    </source>
</evidence>
<dbReference type="CDD" id="cd04280">
    <property type="entry name" value="ZnMc_astacin_like"/>
    <property type="match status" value="1"/>
</dbReference>
<dbReference type="SMART" id="SM00254">
    <property type="entry name" value="ShKT"/>
    <property type="match status" value="1"/>
</dbReference>
<dbReference type="EC" id="3.4.24.-" evidence="10"/>
<evidence type="ECO:0000256" key="4">
    <source>
        <dbReference type="ARBA" id="ARBA00022801"/>
    </source>
</evidence>
<keyword evidence="6 10" id="KW-0482">Metalloprotease</keyword>
<evidence type="ECO:0000256" key="3">
    <source>
        <dbReference type="ARBA" id="ARBA00022723"/>
    </source>
</evidence>
<comment type="function">
    <text evidence="1">Metalloprotease.</text>
</comment>
<dbReference type="PRINTS" id="PR00480">
    <property type="entry name" value="ASTACIN"/>
</dbReference>
<name>A0A914HU06_GLORO</name>
<dbReference type="PROSITE" id="PS51864">
    <property type="entry name" value="ASTACIN"/>
    <property type="match status" value="1"/>
</dbReference>
<sequence length="439" mass="51354">MYCNKIFVDLKRALNQQRNFLFKLLQLLLILVVQIHSAEPQQFLTPADFQLALKEEEVTFLTELDFDNARKFKNLFALDKAKRNILTQQPFYRGDIQGKAAWRRERRPWRRRLGTSTSRRFNGVANVVKKWPNGRIPYVLSLEYSERERAILARAFEEYHGRTCIRFVPKTPFDHDYLFIGKIDGCYSDVGRAGGKQELSLDNGCLHLDTVIHELVRGGNLGRMHSVGFYHEHERWDRDKYLMILWQNIDKDYHSIMHYDSLAFSKNGLETLMTREPKMTKLIGAAIDFSPIDLAKIHRMYRCPAPEIEPKPADIEFIGDNSIARTIPVQEIVTPLFRMPFSLRAGTANFESIERRSTKPNPAVPLYLRVNSPILREQQPPKMDQYQPRKMGCEDRTNLCGFWLPYCRSDPHKRIMQELCQRTCNFCRSLSKSLTTTMR</sequence>
<evidence type="ECO:0000256" key="9">
    <source>
        <dbReference type="PROSITE-ProRule" id="PRU01005"/>
    </source>
</evidence>
<comment type="caution">
    <text evidence="9">Lacks conserved residue(s) required for the propagation of feature annotation.</text>
</comment>
<feature type="domain" description="Peptidase M12A" evidence="13">
    <location>
        <begin position="122"/>
        <end position="304"/>
    </location>
</feature>
<dbReference type="Pfam" id="PF01400">
    <property type="entry name" value="Astacin"/>
    <property type="match status" value="1"/>
</dbReference>
<proteinExistence type="predicted"/>
<evidence type="ECO:0000256" key="7">
    <source>
        <dbReference type="ARBA" id="ARBA00023145"/>
    </source>
</evidence>
<dbReference type="InterPro" id="IPR034035">
    <property type="entry name" value="Astacin-like_dom"/>
</dbReference>
<evidence type="ECO:0000313" key="15">
    <source>
        <dbReference type="WBParaSite" id="Gr19_v10_g446.t1"/>
    </source>
</evidence>
<dbReference type="PROSITE" id="PS51670">
    <property type="entry name" value="SHKT"/>
    <property type="match status" value="1"/>
</dbReference>
<dbReference type="InterPro" id="IPR024079">
    <property type="entry name" value="MetalloPept_cat_dom_sf"/>
</dbReference>
<keyword evidence="5 10" id="KW-0862">Zinc</keyword>
<feature type="disulfide bond" evidence="9">
    <location>
        <begin position="393"/>
        <end position="427"/>
    </location>
</feature>
<reference evidence="15" key="1">
    <citation type="submission" date="2022-11" db="UniProtKB">
        <authorList>
            <consortium name="WormBaseParasite"/>
        </authorList>
    </citation>
    <scope>IDENTIFICATION</scope>
</reference>
<keyword evidence="8 9" id="KW-1015">Disulfide bond</keyword>
<keyword evidence="14" id="KW-1185">Reference proteome</keyword>
<dbReference type="WBParaSite" id="Gr19_v10_g446.t1">
    <property type="protein sequence ID" value="Gr19_v10_g446.t1"/>
    <property type="gene ID" value="Gr19_v10_g446"/>
</dbReference>
<dbReference type="InterPro" id="IPR001506">
    <property type="entry name" value="Peptidase_M12A"/>
</dbReference>
<evidence type="ECO:0000313" key="14">
    <source>
        <dbReference type="Proteomes" id="UP000887572"/>
    </source>
</evidence>
<comment type="cofactor">
    <cofactor evidence="10">
        <name>Zn(2+)</name>
        <dbReference type="ChEBI" id="CHEBI:29105"/>
    </cofactor>
    <text evidence="10">Binds 1 zinc ion per subunit.</text>
</comment>
<keyword evidence="3 10" id="KW-0479">Metal-binding</keyword>
<dbReference type="GO" id="GO:0004222">
    <property type="term" value="F:metalloendopeptidase activity"/>
    <property type="evidence" value="ECO:0007669"/>
    <property type="project" value="UniProtKB-UniRule"/>
</dbReference>
<evidence type="ECO:0000256" key="11">
    <source>
        <dbReference type="SAM" id="SignalP"/>
    </source>
</evidence>
<evidence type="ECO:0000256" key="5">
    <source>
        <dbReference type="ARBA" id="ARBA00022833"/>
    </source>
</evidence>
<dbReference type="Gene3D" id="3.40.390.10">
    <property type="entry name" value="Collagenase (Catalytic Domain)"/>
    <property type="match status" value="1"/>
</dbReference>
<keyword evidence="11" id="KW-0732">Signal</keyword>
<feature type="signal peptide" evidence="11">
    <location>
        <begin position="1"/>
        <end position="40"/>
    </location>
</feature>
<organism evidence="14 15">
    <name type="scientific">Globodera rostochiensis</name>
    <name type="common">Golden nematode worm</name>
    <name type="synonym">Heterodera rostochiensis</name>
    <dbReference type="NCBI Taxonomy" id="31243"/>
    <lineage>
        <taxon>Eukaryota</taxon>
        <taxon>Metazoa</taxon>
        <taxon>Ecdysozoa</taxon>
        <taxon>Nematoda</taxon>
        <taxon>Chromadorea</taxon>
        <taxon>Rhabditida</taxon>
        <taxon>Tylenchina</taxon>
        <taxon>Tylenchomorpha</taxon>
        <taxon>Tylenchoidea</taxon>
        <taxon>Heteroderidae</taxon>
        <taxon>Heteroderinae</taxon>
        <taxon>Globodera</taxon>
    </lineage>
</organism>
<dbReference type="InterPro" id="IPR003582">
    <property type="entry name" value="ShKT_dom"/>
</dbReference>
<dbReference type="PANTHER" id="PTHR10127">
    <property type="entry name" value="DISCOIDIN, CUB, EGF, LAMININ , AND ZINC METALLOPROTEASE DOMAIN CONTAINING"/>
    <property type="match status" value="1"/>
</dbReference>
<feature type="domain" description="ShKT" evidence="12">
    <location>
        <begin position="393"/>
        <end position="427"/>
    </location>
</feature>
<protein>
    <recommendedName>
        <fullName evidence="10">Metalloendopeptidase</fullName>
        <ecNumber evidence="10">3.4.24.-</ecNumber>
    </recommendedName>
</protein>
<dbReference type="Proteomes" id="UP000887572">
    <property type="component" value="Unplaced"/>
</dbReference>
<evidence type="ECO:0000256" key="2">
    <source>
        <dbReference type="ARBA" id="ARBA00022670"/>
    </source>
</evidence>
<accession>A0A914HU06</accession>
<dbReference type="SUPFAM" id="SSF55486">
    <property type="entry name" value="Metalloproteases ('zincins'), catalytic domain"/>
    <property type="match status" value="1"/>
</dbReference>
<evidence type="ECO:0000256" key="6">
    <source>
        <dbReference type="ARBA" id="ARBA00023049"/>
    </source>
</evidence>
<evidence type="ECO:0000256" key="10">
    <source>
        <dbReference type="RuleBase" id="RU361183"/>
    </source>
</evidence>
<feature type="chain" id="PRO_5038093085" description="Metalloendopeptidase" evidence="11">
    <location>
        <begin position="41"/>
        <end position="439"/>
    </location>
</feature>
<dbReference type="SMART" id="SM00235">
    <property type="entry name" value="ZnMc"/>
    <property type="match status" value="1"/>
</dbReference>
<keyword evidence="4 10" id="KW-0378">Hydrolase</keyword>
<evidence type="ECO:0000256" key="1">
    <source>
        <dbReference type="ARBA" id="ARBA00002657"/>
    </source>
</evidence>
<dbReference type="GO" id="GO:0006508">
    <property type="term" value="P:proteolysis"/>
    <property type="evidence" value="ECO:0007669"/>
    <property type="project" value="UniProtKB-KW"/>
</dbReference>
<keyword evidence="2 10" id="KW-0645">Protease</keyword>